<comment type="subcellular location">
    <subcellularLocation>
        <location evidence="1 7">Cell outer membrane</location>
        <topology evidence="1 7">Multi-pass membrane protein</topology>
    </subcellularLocation>
</comment>
<dbReference type="SUPFAM" id="SSF56935">
    <property type="entry name" value="Porins"/>
    <property type="match status" value="1"/>
</dbReference>
<dbReference type="InterPro" id="IPR023997">
    <property type="entry name" value="TonB-dep_OMP_SusC/RagA_CS"/>
</dbReference>
<dbReference type="Gene3D" id="2.60.40.1120">
    <property type="entry name" value="Carboxypeptidase-like, regulatory domain"/>
    <property type="match status" value="1"/>
</dbReference>
<evidence type="ECO:0000259" key="8">
    <source>
        <dbReference type="Pfam" id="PF07715"/>
    </source>
</evidence>
<dbReference type="EMBL" id="JACOOH010000006">
    <property type="protein sequence ID" value="MBC5622163.1"/>
    <property type="molecule type" value="Genomic_DNA"/>
</dbReference>
<sequence>MLTCFQVTAAVHSQNKLLDVRLENASLEQVIWELEKKTDFTFMYWTTEIKDVKVSLNMQQKSMKEILDYCLRDTKLRYEINEETVVIYRVKDDKQEKKKIVVNGVVKDEAGELLPGVTIVLKGTSIGVSTDVDGKFRLELPEQESIVLVASFVGMRNVEVKVTPGKEVSIVMKEEVESIDEVVVNGYFTQNRNSYTGAVTSVKGEQLLEISKTNMLKALSFVVPGLRIVDDNVNGSNPNKVPEIILRGMNSLDSEKMEQGLNRPLIIMDGVEISLQQLYDLDMFDIDRVDVLKDASATAMYGEKAANGVIVVMRKKVTESKLRVRYNFVPNIGFPDVSSFNLCSPWEKLELERLFGKYDSNIGEYDELYYEKLKRVNAGVNTDWKSIPLRNSWSHNHSLSITGRGSGMDYGISAHYSDDRGVMKGDYRRSFDLGFYFSYFWNNKLTVSFRSDFNKLNSKDSPYGSYNSWVEINPYDSPVDENGEWVKVLSYDKINPIYNATLSSFSKAESKRFSNNLSVRWDIVKGVYFTANANYTMGDGQTDAFVSPEDSRFLIDGIKEDEKGSYNLSGDKNYSWAFSGVLNYNLALDEHGTMLSFHGGLDISQDKRSSFAFSGVGFTKDRLNNLNFAQRYPEEGNPTGSESYSATVAYFGNVNFILKDRYFVDFSYRTSGNATISKDRRWAPFWSVGLGWNLHNEKFIADLAWVQSFRIRGSAGYVGSNNFGGVLAQTIYSYSDNAYDDNLGALPSAMGNDKLKSQRTLKLDVGMDVNLFNDRLGVKLDFYKEISKDLLMDVSLPPSIGYDKVKYNLGESANWGYELAIAGTVIRTQDWSWTLNFTTSHTENKIKKISNSLKNINSENRDENTSSPRIQLEEGESSTAIYAVRSAGIDPATGKEIFIKKDGTYTFIYDPKDKVAVGNKIPIMQGGISTGVRWKNLTLFAGLTYTFGGDIYNTTRAGKIENITIENNVDRRAFTERWKSVNDYVMYPNVKEPSTGHTERFVERNNELYLSSINISYNLEGDWLKKIGLRRLGLGIGFSDIARLSTVKYERGTGYPYMRGYNFTISPTF</sequence>
<keyword evidence="3 7" id="KW-1134">Transmembrane beta strand</keyword>
<dbReference type="InterPro" id="IPR036942">
    <property type="entry name" value="Beta-barrel_TonB_sf"/>
</dbReference>
<keyword evidence="6 7" id="KW-0998">Cell outer membrane</keyword>
<evidence type="ECO:0000313" key="10">
    <source>
        <dbReference type="Proteomes" id="UP000646484"/>
    </source>
</evidence>
<dbReference type="Proteomes" id="UP000646484">
    <property type="component" value="Unassembled WGS sequence"/>
</dbReference>
<name>A0ABR7D2H6_9BACT</name>
<dbReference type="Pfam" id="PF13715">
    <property type="entry name" value="CarbopepD_reg_2"/>
    <property type="match status" value="1"/>
</dbReference>
<protein>
    <submittedName>
        <fullName evidence="9">SusC/RagA family TonB-linked outer membrane protein</fullName>
    </submittedName>
</protein>
<reference evidence="9 10" key="1">
    <citation type="submission" date="2020-08" db="EMBL/GenBank/DDBJ databases">
        <title>Genome public.</title>
        <authorList>
            <person name="Liu C."/>
            <person name="Sun Q."/>
        </authorList>
    </citation>
    <scope>NUCLEOTIDE SEQUENCE [LARGE SCALE GENOMIC DNA]</scope>
    <source>
        <strain evidence="9 10">NSJ-56</strain>
    </source>
</reference>
<dbReference type="Gene3D" id="3.55.50.30">
    <property type="match status" value="1"/>
</dbReference>
<evidence type="ECO:0000256" key="5">
    <source>
        <dbReference type="ARBA" id="ARBA00023136"/>
    </source>
</evidence>
<evidence type="ECO:0000313" key="9">
    <source>
        <dbReference type="EMBL" id="MBC5622163.1"/>
    </source>
</evidence>
<feature type="domain" description="TonB-dependent receptor plug" evidence="8">
    <location>
        <begin position="194"/>
        <end position="309"/>
    </location>
</feature>
<proteinExistence type="inferred from homology"/>
<keyword evidence="5 7" id="KW-0472">Membrane</keyword>
<dbReference type="InterPro" id="IPR008969">
    <property type="entry name" value="CarboxyPept-like_regulatory"/>
</dbReference>
<dbReference type="InterPro" id="IPR012910">
    <property type="entry name" value="Plug_dom"/>
</dbReference>
<dbReference type="Gene3D" id="2.170.130.10">
    <property type="entry name" value="TonB-dependent receptor, plug domain"/>
    <property type="match status" value="1"/>
</dbReference>
<dbReference type="Gene3D" id="2.40.170.20">
    <property type="entry name" value="TonB-dependent receptor, beta-barrel domain"/>
    <property type="match status" value="1"/>
</dbReference>
<organism evidence="9 10">
    <name type="scientific">Butyricimonas hominis</name>
    <dbReference type="NCBI Taxonomy" id="2763032"/>
    <lineage>
        <taxon>Bacteria</taxon>
        <taxon>Pseudomonadati</taxon>
        <taxon>Bacteroidota</taxon>
        <taxon>Bacteroidia</taxon>
        <taxon>Bacteroidales</taxon>
        <taxon>Odoribacteraceae</taxon>
        <taxon>Butyricimonas</taxon>
    </lineage>
</organism>
<comment type="similarity">
    <text evidence="7">Belongs to the TonB-dependent receptor family.</text>
</comment>
<keyword evidence="4 7" id="KW-0812">Transmembrane</keyword>
<evidence type="ECO:0000256" key="1">
    <source>
        <dbReference type="ARBA" id="ARBA00004571"/>
    </source>
</evidence>
<keyword evidence="10" id="KW-1185">Reference proteome</keyword>
<evidence type="ECO:0000256" key="4">
    <source>
        <dbReference type="ARBA" id="ARBA00022692"/>
    </source>
</evidence>
<dbReference type="Pfam" id="PF07715">
    <property type="entry name" value="Plug"/>
    <property type="match status" value="1"/>
</dbReference>
<accession>A0ABR7D2H6</accession>
<dbReference type="SUPFAM" id="SSF49464">
    <property type="entry name" value="Carboxypeptidase regulatory domain-like"/>
    <property type="match status" value="1"/>
</dbReference>
<dbReference type="PROSITE" id="PS52016">
    <property type="entry name" value="TONB_DEPENDENT_REC_3"/>
    <property type="match status" value="1"/>
</dbReference>
<dbReference type="RefSeq" id="WP_186976704.1">
    <property type="nucleotide sequence ID" value="NZ_JACOOH010000006.1"/>
</dbReference>
<keyword evidence="2 7" id="KW-0813">Transport</keyword>
<evidence type="ECO:0000256" key="2">
    <source>
        <dbReference type="ARBA" id="ARBA00022448"/>
    </source>
</evidence>
<evidence type="ECO:0000256" key="6">
    <source>
        <dbReference type="ARBA" id="ARBA00023237"/>
    </source>
</evidence>
<gene>
    <name evidence="9" type="ORF">H8S64_13745</name>
</gene>
<dbReference type="InterPro" id="IPR039426">
    <property type="entry name" value="TonB-dep_rcpt-like"/>
</dbReference>
<comment type="caution">
    <text evidence="9">The sequence shown here is derived from an EMBL/GenBank/DDBJ whole genome shotgun (WGS) entry which is preliminary data.</text>
</comment>
<dbReference type="InterPro" id="IPR037066">
    <property type="entry name" value="Plug_dom_sf"/>
</dbReference>
<evidence type="ECO:0000256" key="3">
    <source>
        <dbReference type="ARBA" id="ARBA00022452"/>
    </source>
</evidence>
<dbReference type="NCBIfam" id="TIGR04057">
    <property type="entry name" value="SusC_RagA_signa"/>
    <property type="match status" value="1"/>
</dbReference>
<dbReference type="InterPro" id="IPR023996">
    <property type="entry name" value="TonB-dep_OMP_SusC/RagA"/>
</dbReference>
<evidence type="ECO:0000256" key="7">
    <source>
        <dbReference type="PROSITE-ProRule" id="PRU01360"/>
    </source>
</evidence>
<dbReference type="NCBIfam" id="TIGR04056">
    <property type="entry name" value="OMP_RagA_SusC"/>
    <property type="match status" value="1"/>
</dbReference>